<dbReference type="EMBL" id="AP014685">
    <property type="protein sequence ID" value="BAR55042.1"/>
    <property type="molecule type" value="Genomic_DNA"/>
</dbReference>
<feature type="compositionally biased region" description="Polar residues" evidence="1">
    <location>
        <begin position="1"/>
        <end position="11"/>
    </location>
</feature>
<name>A0A0E4BLV7_9BRAD</name>
<dbReference type="Proteomes" id="UP000063308">
    <property type="component" value="Chromosome"/>
</dbReference>
<dbReference type="AlphaFoldDB" id="A0A0E4BLV7"/>
<reference evidence="2 3" key="1">
    <citation type="submission" date="2014-11" db="EMBL/GenBank/DDBJ databases">
        <title>Symbiosis island explosion on the genome of extra-slow-growing strains of soybean bradyrhizobia with massive insertion sequences.</title>
        <authorList>
            <person name="Iida T."/>
            <person name="Minamisawa K."/>
        </authorList>
    </citation>
    <scope>NUCLEOTIDE SEQUENCE [LARGE SCALE GENOMIC DNA]</scope>
    <source>
        <strain evidence="2 3">NK6</strain>
    </source>
</reference>
<protein>
    <submittedName>
        <fullName evidence="2">Uncharacterized protein</fullName>
    </submittedName>
</protein>
<proteinExistence type="predicted"/>
<feature type="region of interest" description="Disordered" evidence="1">
    <location>
        <begin position="1"/>
        <end position="31"/>
    </location>
</feature>
<organism evidence="2 3">
    <name type="scientific">Bradyrhizobium diazoefficiens</name>
    <dbReference type="NCBI Taxonomy" id="1355477"/>
    <lineage>
        <taxon>Bacteria</taxon>
        <taxon>Pseudomonadati</taxon>
        <taxon>Pseudomonadota</taxon>
        <taxon>Alphaproteobacteria</taxon>
        <taxon>Hyphomicrobiales</taxon>
        <taxon>Nitrobacteraceae</taxon>
        <taxon>Bradyrhizobium</taxon>
    </lineage>
</organism>
<sequence>MGGVNNDSQSPAKAKCCNGDGDQPAYAGKCS</sequence>
<evidence type="ECO:0000256" key="1">
    <source>
        <dbReference type="SAM" id="MobiDB-lite"/>
    </source>
</evidence>
<evidence type="ECO:0000313" key="3">
    <source>
        <dbReference type="Proteomes" id="UP000063308"/>
    </source>
</evidence>
<evidence type="ECO:0000313" key="2">
    <source>
        <dbReference type="EMBL" id="BAR55042.1"/>
    </source>
</evidence>
<accession>A0A0E4BLV7</accession>
<gene>
    <name evidence="2" type="ORF">NK6_1858</name>
</gene>